<keyword evidence="13" id="KW-1185">Reference proteome</keyword>
<dbReference type="Pfam" id="PF17919">
    <property type="entry name" value="RT_RNaseH_2"/>
    <property type="match status" value="1"/>
</dbReference>
<dbReference type="PROSITE" id="PS50878">
    <property type="entry name" value="RT_POL"/>
    <property type="match status" value="1"/>
</dbReference>
<dbReference type="CDD" id="cd06094">
    <property type="entry name" value="RP_Saci_like"/>
    <property type="match status" value="1"/>
</dbReference>
<dbReference type="FunFam" id="3.10.20.370:FF:000001">
    <property type="entry name" value="Retrovirus-related Pol polyprotein from transposon 17.6-like protein"/>
    <property type="match status" value="1"/>
</dbReference>
<feature type="domain" description="Reverse transcriptase" evidence="11">
    <location>
        <begin position="193"/>
        <end position="369"/>
    </location>
</feature>
<evidence type="ECO:0000256" key="5">
    <source>
        <dbReference type="ARBA" id="ARBA00022759"/>
    </source>
</evidence>
<dbReference type="SUPFAM" id="SSF56672">
    <property type="entry name" value="DNA/RNA polymerases"/>
    <property type="match status" value="1"/>
</dbReference>
<dbReference type="GO" id="GO:0015074">
    <property type="term" value="P:DNA integration"/>
    <property type="evidence" value="ECO:0007669"/>
    <property type="project" value="UniProtKB-KW"/>
</dbReference>
<dbReference type="GO" id="GO:0003964">
    <property type="term" value="F:RNA-directed DNA polymerase activity"/>
    <property type="evidence" value="ECO:0007669"/>
    <property type="project" value="UniProtKB-KW"/>
</dbReference>
<proteinExistence type="predicted"/>
<reference evidence="12 13" key="1">
    <citation type="journal article" date="2024" name="bioRxiv">
        <title>A reference genome for Trichogramma kaykai: A tiny desert-dwelling parasitoid wasp with competing sex-ratio distorters.</title>
        <authorList>
            <person name="Culotta J."/>
            <person name="Lindsey A.R."/>
        </authorList>
    </citation>
    <scope>NUCLEOTIDE SEQUENCE [LARGE SCALE GENOMIC DNA]</scope>
    <source>
        <strain evidence="12 13">KSX58</strain>
    </source>
</reference>
<dbReference type="PANTHER" id="PTHR37984:SF5">
    <property type="entry name" value="PROTEIN NYNRIN-LIKE"/>
    <property type="match status" value="1"/>
</dbReference>
<dbReference type="InterPro" id="IPR001969">
    <property type="entry name" value="Aspartic_peptidase_AS"/>
</dbReference>
<evidence type="ECO:0000256" key="9">
    <source>
        <dbReference type="ARBA" id="ARBA00022918"/>
    </source>
</evidence>
<evidence type="ECO:0000256" key="7">
    <source>
        <dbReference type="ARBA" id="ARBA00022884"/>
    </source>
</evidence>
<dbReference type="Gene3D" id="3.30.70.270">
    <property type="match status" value="2"/>
</dbReference>
<comment type="caution">
    <text evidence="12">The sequence shown here is derived from an EMBL/GenBank/DDBJ whole genome shotgun (WGS) entry which is preliminary data.</text>
</comment>
<dbReference type="EMBL" id="JBJJXI010000121">
    <property type="protein sequence ID" value="KAL3390053.1"/>
    <property type="molecule type" value="Genomic_DNA"/>
</dbReference>
<keyword evidence="2" id="KW-0808">Transferase</keyword>
<keyword evidence="8" id="KW-0229">DNA integration</keyword>
<dbReference type="InterPro" id="IPR050951">
    <property type="entry name" value="Retrovirus_Pol_polyprotein"/>
</dbReference>
<sequence>MHVSDKRDNILFLVDSGSSVSLLPKARSPKPLTVQPLTLYAANHAPIATYGTLKKTLNLGLRRDFQCDFTIADVPLAILGADFLAHHGLLPDCKNQEIIDSLTGLRAKGSLRVAPIHSVSTLETAEENTVAQQYARLVDEFSDLFEQSAGPVQIKSLPVKHNIITTGPTISERPRRLTGDRLAAAKKVFDDLLNQGIIRPSNSQWASPLHLVPKRNGSWRVTGDYRRLNAVTVPDRYPLPIIEDLLQESPGKVFSTVDLQKAFYQIPVAEQDIEKTAVTTPFGLFEFLGTSLGLRNSAQTMQRTINHVLRKLPFAKAYVDDIFVASNSHAEHLMHLRQLFETLREANLKINRQKCTFGKPQVLYLGYQVSSDGFRPPPAKIEAISDYPQPTNATELRRFLGMVNYYRQCLPRAAHIQAPLHELLKGLPNKKAKLRWTETALQAFKSCKESIVDATCNTFLRPDAELALRTDASNIAIGAALEQKEPDGSWRPLGFFSRKLDPTQRKYSTYDRELLAVSASIKHFERILEGRTFTTWTDHRPLVYAAQQRSDKASPRQVRSLEFISRFNTTLKHARGEDNVVADALSRTEPSEDTAQDNEVCNNNETLSRHQDDQISNVEVSTISMPSVLTPSSIAEAQANDDELRNLQNSSLDLQRIVLNGFDVWCDVAHGVVRPYLPERLRRQAFEVLHNLSHPGIRTTARTVAEKSIFTLANGDPVTKHGS</sequence>
<evidence type="ECO:0000313" key="13">
    <source>
        <dbReference type="Proteomes" id="UP001627154"/>
    </source>
</evidence>
<gene>
    <name evidence="12" type="ORF">TKK_014881</name>
</gene>
<dbReference type="Gene3D" id="3.10.10.10">
    <property type="entry name" value="HIV Type 1 Reverse Transcriptase, subunit A, domain 1"/>
    <property type="match status" value="1"/>
</dbReference>
<dbReference type="FunFam" id="3.30.70.270:FF:000020">
    <property type="entry name" value="Transposon Tf2-6 polyprotein-like Protein"/>
    <property type="match status" value="1"/>
</dbReference>
<dbReference type="CDD" id="cd09274">
    <property type="entry name" value="RNase_HI_RT_Ty3"/>
    <property type="match status" value="1"/>
</dbReference>
<dbReference type="GO" id="GO:0004519">
    <property type="term" value="F:endonuclease activity"/>
    <property type="evidence" value="ECO:0007669"/>
    <property type="project" value="UniProtKB-KW"/>
</dbReference>
<dbReference type="Gene3D" id="3.10.20.370">
    <property type="match status" value="1"/>
</dbReference>
<evidence type="ECO:0000259" key="11">
    <source>
        <dbReference type="PROSITE" id="PS50878"/>
    </source>
</evidence>
<dbReference type="InterPro" id="IPR041577">
    <property type="entry name" value="RT_RNaseH_2"/>
</dbReference>
<dbReference type="AlphaFoldDB" id="A0ABD2WAQ9"/>
<keyword evidence="10" id="KW-0511">Multifunctional enzyme</keyword>
<dbReference type="EC" id="2.7.7.49" evidence="1"/>
<organism evidence="12 13">
    <name type="scientific">Trichogramma kaykai</name>
    <dbReference type="NCBI Taxonomy" id="54128"/>
    <lineage>
        <taxon>Eukaryota</taxon>
        <taxon>Metazoa</taxon>
        <taxon>Ecdysozoa</taxon>
        <taxon>Arthropoda</taxon>
        <taxon>Hexapoda</taxon>
        <taxon>Insecta</taxon>
        <taxon>Pterygota</taxon>
        <taxon>Neoptera</taxon>
        <taxon>Endopterygota</taxon>
        <taxon>Hymenoptera</taxon>
        <taxon>Apocrita</taxon>
        <taxon>Proctotrupomorpha</taxon>
        <taxon>Chalcidoidea</taxon>
        <taxon>Trichogrammatidae</taxon>
        <taxon>Trichogramma</taxon>
    </lineage>
</organism>
<keyword evidence="5" id="KW-0255">Endonuclease</keyword>
<evidence type="ECO:0000256" key="6">
    <source>
        <dbReference type="ARBA" id="ARBA00022842"/>
    </source>
</evidence>
<accession>A0ABD2WAQ9</accession>
<evidence type="ECO:0000256" key="4">
    <source>
        <dbReference type="ARBA" id="ARBA00022722"/>
    </source>
</evidence>
<keyword evidence="5" id="KW-0378">Hydrolase</keyword>
<dbReference type="GO" id="GO:0003723">
    <property type="term" value="F:RNA binding"/>
    <property type="evidence" value="ECO:0007669"/>
    <property type="project" value="UniProtKB-KW"/>
</dbReference>
<dbReference type="InterPro" id="IPR043128">
    <property type="entry name" value="Rev_trsase/Diguanyl_cyclase"/>
</dbReference>
<keyword evidence="4" id="KW-0540">Nuclease</keyword>
<evidence type="ECO:0000256" key="1">
    <source>
        <dbReference type="ARBA" id="ARBA00012493"/>
    </source>
</evidence>
<protein>
    <recommendedName>
        <fullName evidence="1">RNA-directed DNA polymerase</fullName>
        <ecNumber evidence="1">2.7.7.49</ecNumber>
    </recommendedName>
</protein>
<dbReference type="InterPro" id="IPR034132">
    <property type="entry name" value="RP_Saci-like"/>
</dbReference>
<keyword evidence="7" id="KW-0694">RNA-binding</keyword>
<dbReference type="InterPro" id="IPR000477">
    <property type="entry name" value="RT_dom"/>
</dbReference>
<dbReference type="Pfam" id="PF00078">
    <property type="entry name" value="RVT_1"/>
    <property type="match status" value="1"/>
</dbReference>
<evidence type="ECO:0000256" key="10">
    <source>
        <dbReference type="ARBA" id="ARBA00023268"/>
    </source>
</evidence>
<dbReference type="Proteomes" id="UP001627154">
    <property type="component" value="Unassembled WGS sequence"/>
</dbReference>
<dbReference type="InterPro" id="IPR043502">
    <property type="entry name" value="DNA/RNA_pol_sf"/>
</dbReference>
<keyword evidence="3" id="KW-0548">Nucleotidyltransferase</keyword>
<evidence type="ECO:0000313" key="12">
    <source>
        <dbReference type="EMBL" id="KAL3390053.1"/>
    </source>
</evidence>
<dbReference type="PANTHER" id="PTHR37984">
    <property type="entry name" value="PROTEIN CBG26694"/>
    <property type="match status" value="1"/>
</dbReference>
<keyword evidence="6" id="KW-0460">Magnesium</keyword>
<dbReference type="CDD" id="cd01647">
    <property type="entry name" value="RT_LTR"/>
    <property type="match status" value="1"/>
</dbReference>
<dbReference type="SUPFAM" id="SSF50630">
    <property type="entry name" value="Acid proteases"/>
    <property type="match status" value="1"/>
</dbReference>
<dbReference type="PROSITE" id="PS00141">
    <property type="entry name" value="ASP_PROTEASE"/>
    <property type="match status" value="1"/>
</dbReference>
<evidence type="ECO:0000256" key="8">
    <source>
        <dbReference type="ARBA" id="ARBA00022908"/>
    </source>
</evidence>
<dbReference type="InterPro" id="IPR021109">
    <property type="entry name" value="Peptidase_aspartic_dom_sf"/>
</dbReference>
<keyword evidence="9" id="KW-0695">RNA-directed DNA polymerase</keyword>
<evidence type="ECO:0000256" key="3">
    <source>
        <dbReference type="ARBA" id="ARBA00022695"/>
    </source>
</evidence>
<dbReference type="Gene3D" id="2.40.70.10">
    <property type="entry name" value="Acid Proteases"/>
    <property type="match status" value="1"/>
</dbReference>
<name>A0ABD2WAQ9_9HYME</name>
<evidence type="ECO:0000256" key="2">
    <source>
        <dbReference type="ARBA" id="ARBA00022679"/>
    </source>
</evidence>